<dbReference type="Pfam" id="PF13270">
    <property type="entry name" value="CCDC28"/>
    <property type="match status" value="1"/>
</dbReference>
<dbReference type="InterPro" id="IPR025271">
    <property type="entry name" value="CCDC28"/>
</dbReference>
<organism evidence="2 3">
    <name type="scientific">Plectus sambesii</name>
    <dbReference type="NCBI Taxonomy" id="2011161"/>
    <lineage>
        <taxon>Eukaryota</taxon>
        <taxon>Metazoa</taxon>
        <taxon>Ecdysozoa</taxon>
        <taxon>Nematoda</taxon>
        <taxon>Chromadorea</taxon>
        <taxon>Plectida</taxon>
        <taxon>Plectina</taxon>
        <taxon>Plectoidea</taxon>
        <taxon>Plectidae</taxon>
        <taxon>Plectus</taxon>
    </lineage>
</organism>
<accession>A0A914X1C8</accession>
<dbReference type="PANTHER" id="PTHR13400:SF4">
    <property type="entry name" value="COILED-COIL DOMAIN-CONTAINING PROTEIN 28A-LIKE PROTEIN"/>
    <property type="match status" value="1"/>
</dbReference>
<feature type="region of interest" description="Disordered" evidence="1">
    <location>
        <begin position="94"/>
        <end position="150"/>
    </location>
</feature>
<dbReference type="AlphaFoldDB" id="A0A914X1C8"/>
<protein>
    <submittedName>
        <fullName evidence="3">Uncharacterized protein</fullName>
    </submittedName>
</protein>
<evidence type="ECO:0000256" key="1">
    <source>
        <dbReference type="SAM" id="MobiDB-lite"/>
    </source>
</evidence>
<proteinExistence type="predicted"/>
<dbReference type="WBParaSite" id="PSAMB.scaffold624size45368.g7791.t1">
    <property type="protein sequence ID" value="PSAMB.scaffold624size45368.g7791.t1"/>
    <property type="gene ID" value="PSAMB.scaffold624size45368.g7791"/>
</dbReference>
<dbReference type="PANTHER" id="PTHR13400">
    <property type="entry name" value="CHEMOKINE C-C MOTIF RECEPTOR 1"/>
    <property type="match status" value="1"/>
</dbReference>
<evidence type="ECO:0000313" key="3">
    <source>
        <dbReference type="WBParaSite" id="PSAMB.scaffold624size45368.g7791.t1"/>
    </source>
</evidence>
<dbReference type="Proteomes" id="UP000887566">
    <property type="component" value="Unplaced"/>
</dbReference>
<name>A0A914X1C8_9BILA</name>
<evidence type="ECO:0000313" key="2">
    <source>
        <dbReference type="Proteomes" id="UP000887566"/>
    </source>
</evidence>
<reference evidence="3" key="1">
    <citation type="submission" date="2022-11" db="UniProtKB">
        <authorList>
            <consortium name="WormBaseParasite"/>
        </authorList>
    </citation>
    <scope>IDENTIFICATION</scope>
</reference>
<feature type="compositionally biased region" description="Basic and acidic residues" evidence="1">
    <location>
        <begin position="94"/>
        <end position="121"/>
    </location>
</feature>
<sequence>MCSTPAVWFDPSDLDVRSAFVPPATGESHNFLADDRDLHSMERSLLTLLDEFRSGQLRALREDTMAQMREVRAKQEQLTKLHFELYTDQRRLDAMHQLKPESEGERKRAREREDANYERLTDALQDLQKSMNALCNAERRPSPATTPVPS</sequence>
<keyword evidence="2" id="KW-1185">Reference proteome</keyword>